<keyword evidence="2 5" id="KW-0285">Flavoprotein</keyword>
<dbReference type="AlphaFoldDB" id="A0AA91FLR4"/>
<dbReference type="PANTHER" id="PTHR43425:SF2">
    <property type="entry name" value="OXYGEN-INSENSITIVE NADPH NITROREDUCTASE"/>
    <property type="match status" value="1"/>
</dbReference>
<dbReference type="GO" id="GO:0016491">
    <property type="term" value="F:oxidoreductase activity"/>
    <property type="evidence" value="ECO:0007669"/>
    <property type="project" value="UniProtKB-UniRule"/>
</dbReference>
<dbReference type="Gene3D" id="3.40.109.10">
    <property type="entry name" value="NADH Oxidase"/>
    <property type="match status" value="1"/>
</dbReference>
<sequence length="256" mass="28930">MNNQAKSNQTVSNQTIELLQNHRVYREFDSSATVPDSQLNDIIKCAQQAPSWQNGQHYSIINISDKALRQKIVDLQPRNPQIAQCSVFLVFVMDGYRSYLSSQAYDGSFEGFKDSDTLITLATDTALAAQNATVAAESLGYATCPIGGLRMIANDLIELLQLPKYTYPIFGLCIGKPSVEMRLKPRLPKSAVYFDNHYQVDALPQMLADYEQTILAFNEARERKPYRQKFADYYSQPYVAAAEDWLKAQGFLTKQK</sequence>
<keyword evidence="4 5" id="KW-0560">Oxidoreductase</keyword>
<keyword evidence="3 5" id="KW-0288">FMN</keyword>
<evidence type="ECO:0000256" key="1">
    <source>
        <dbReference type="ARBA" id="ARBA00008366"/>
    </source>
</evidence>
<dbReference type="InterPro" id="IPR000415">
    <property type="entry name" value="Nitroreductase-like"/>
</dbReference>
<comment type="caution">
    <text evidence="7">The sequence shown here is derived from an EMBL/GenBank/DDBJ whole genome shotgun (WGS) entry which is preliminary data.</text>
</comment>
<dbReference type="SUPFAM" id="SSF55469">
    <property type="entry name" value="FMN-dependent nitroreductase-like"/>
    <property type="match status" value="1"/>
</dbReference>
<protein>
    <submittedName>
        <fullName evidence="7">NADPH-dependent oxidoreductase</fullName>
    </submittedName>
</protein>
<dbReference type="InterPro" id="IPR016446">
    <property type="entry name" value="Flavin_OxRdtase_Frp"/>
</dbReference>
<accession>A0AA91FLR4</accession>
<feature type="domain" description="Nitroreductase" evidence="6">
    <location>
        <begin position="21"/>
        <end position="176"/>
    </location>
</feature>
<evidence type="ECO:0000256" key="2">
    <source>
        <dbReference type="ARBA" id="ARBA00022630"/>
    </source>
</evidence>
<evidence type="ECO:0000256" key="5">
    <source>
        <dbReference type="PIRNR" id="PIRNR005426"/>
    </source>
</evidence>
<dbReference type="PANTHER" id="PTHR43425">
    <property type="entry name" value="OXYGEN-INSENSITIVE NADPH NITROREDUCTASE"/>
    <property type="match status" value="1"/>
</dbReference>
<reference evidence="7" key="1">
    <citation type="submission" date="2016-06" db="EMBL/GenBank/DDBJ databases">
        <title>Draft genome of Moraxella osloensis CCUG 67237.</title>
        <authorList>
            <person name="Salva-Serra F."/>
            <person name="Engstrom-Jakobsson H."/>
            <person name="Thorell K."/>
            <person name="Gonzales-Siles L."/>
            <person name="Karlsson R."/>
            <person name="Boulund F."/>
            <person name="Engstrand L."/>
            <person name="Kristiansson E."/>
            <person name="Moore E."/>
        </authorList>
    </citation>
    <scope>NUCLEOTIDE SEQUENCE [LARGE SCALE GENOMIC DNA]</scope>
    <source>
        <strain evidence="7">CCUG 67237</strain>
    </source>
</reference>
<dbReference type="PIRSF" id="PIRSF005426">
    <property type="entry name" value="Frp"/>
    <property type="match status" value="1"/>
</dbReference>
<organism evidence="7">
    <name type="scientific">Faucicola osloensis</name>
    <name type="common">Moraxella osloensis</name>
    <dbReference type="NCBI Taxonomy" id="34062"/>
    <lineage>
        <taxon>Bacteria</taxon>
        <taxon>Pseudomonadati</taxon>
        <taxon>Pseudomonadota</taxon>
        <taxon>Gammaproteobacteria</taxon>
        <taxon>Moraxellales</taxon>
        <taxon>Moraxellaceae</taxon>
        <taxon>Faucicola</taxon>
    </lineage>
</organism>
<proteinExistence type="inferred from homology"/>
<evidence type="ECO:0000259" key="6">
    <source>
        <dbReference type="Pfam" id="PF00881"/>
    </source>
</evidence>
<evidence type="ECO:0000256" key="4">
    <source>
        <dbReference type="ARBA" id="ARBA00023002"/>
    </source>
</evidence>
<dbReference type="EMBL" id="LZMT01000034">
    <property type="protein sequence ID" value="OBX62546.1"/>
    <property type="molecule type" value="Genomic_DNA"/>
</dbReference>
<name>A0AA91FLR4_FAUOS</name>
<evidence type="ECO:0000256" key="3">
    <source>
        <dbReference type="ARBA" id="ARBA00022643"/>
    </source>
</evidence>
<evidence type="ECO:0000313" key="7">
    <source>
        <dbReference type="EMBL" id="OBX62546.1"/>
    </source>
</evidence>
<dbReference type="Pfam" id="PF00881">
    <property type="entry name" value="Nitroreductase"/>
    <property type="match status" value="1"/>
</dbReference>
<dbReference type="InterPro" id="IPR029479">
    <property type="entry name" value="Nitroreductase"/>
</dbReference>
<keyword evidence="5" id="KW-0521">NADP</keyword>
<gene>
    <name evidence="7" type="ORF">A9299_05040</name>
</gene>
<comment type="similarity">
    <text evidence="1 5">Belongs to the flavin oxidoreductase frp family.</text>
</comment>